<evidence type="ECO:0000313" key="3">
    <source>
        <dbReference type="EMBL" id="GFO99991.1"/>
    </source>
</evidence>
<evidence type="ECO:0000313" key="4">
    <source>
        <dbReference type="Proteomes" id="UP000618094"/>
    </source>
</evidence>
<feature type="region of interest" description="Disordered" evidence="1">
    <location>
        <begin position="62"/>
        <end position="81"/>
    </location>
</feature>
<keyword evidence="2" id="KW-0472">Membrane</keyword>
<dbReference type="EMBL" id="BLYO01000346">
    <property type="protein sequence ID" value="GFO99991.1"/>
    <property type="molecule type" value="Genomic_DNA"/>
</dbReference>
<keyword evidence="2" id="KW-0812">Transmembrane</keyword>
<proteinExistence type="predicted"/>
<name>A0A8H9KGJ3_LACHE</name>
<keyword evidence="2" id="KW-1133">Transmembrane helix</keyword>
<accession>A0A8H9KGJ3</accession>
<dbReference type="AlphaFoldDB" id="A0A8H9KGJ3"/>
<evidence type="ECO:0000256" key="2">
    <source>
        <dbReference type="SAM" id="Phobius"/>
    </source>
</evidence>
<dbReference type="SUPFAM" id="SSF81324">
    <property type="entry name" value="Voltage-gated potassium channels"/>
    <property type="match status" value="1"/>
</dbReference>
<sequence>MGKFITLVMMLLGIGIVGMLTSSITSYLMRKTNGANTLHTHDDIELVLRKLDDLEKQNKDLADQNKQMQAEIQSLKKGRDENEVQKFKDWLEKRKEK</sequence>
<protein>
    <submittedName>
        <fullName evidence="3">Uncharacterized protein</fullName>
    </submittedName>
</protein>
<evidence type="ECO:0000256" key="1">
    <source>
        <dbReference type="SAM" id="MobiDB-lite"/>
    </source>
</evidence>
<gene>
    <name evidence="3" type="ORF">LHEH8_17470</name>
</gene>
<feature type="transmembrane region" description="Helical" evidence="2">
    <location>
        <begin position="6"/>
        <end position="29"/>
    </location>
</feature>
<organism evidence="3 4">
    <name type="scientific">Lactobacillus helveticus</name>
    <name type="common">Lactobacillus suntoryeus</name>
    <dbReference type="NCBI Taxonomy" id="1587"/>
    <lineage>
        <taxon>Bacteria</taxon>
        <taxon>Bacillati</taxon>
        <taxon>Bacillota</taxon>
        <taxon>Bacilli</taxon>
        <taxon>Lactobacillales</taxon>
        <taxon>Lactobacillaceae</taxon>
        <taxon>Lactobacillus</taxon>
    </lineage>
</organism>
<dbReference type="Proteomes" id="UP000618094">
    <property type="component" value="Unassembled WGS sequence"/>
</dbReference>
<reference evidence="3" key="1">
    <citation type="submission" date="2020-07" db="EMBL/GenBank/DDBJ databases">
        <title>Draft genome sequence of Lactobacillus helveticus strain H-8.</title>
        <authorList>
            <person name="Endo A."/>
            <person name="Maeno S."/>
            <person name="Kido Y."/>
        </authorList>
    </citation>
    <scope>NUCLEOTIDE SEQUENCE</scope>
    <source>
        <strain evidence="3">H-8</strain>
    </source>
</reference>
<comment type="caution">
    <text evidence="3">The sequence shown here is derived from an EMBL/GenBank/DDBJ whole genome shotgun (WGS) entry which is preliminary data.</text>
</comment>